<feature type="transmembrane region" description="Helical" evidence="2">
    <location>
        <begin position="66"/>
        <end position="90"/>
    </location>
</feature>
<proteinExistence type="predicted"/>
<evidence type="ECO:0000313" key="4">
    <source>
        <dbReference type="Proteomes" id="UP000270094"/>
    </source>
</evidence>
<evidence type="ECO:0000256" key="1">
    <source>
        <dbReference type="ARBA" id="ARBA00004141"/>
    </source>
</evidence>
<organism evidence="3 4">
    <name type="scientific">Strongylus vulgaris</name>
    <name type="common">Blood worm</name>
    <dbReference type="NCBI Taxonomy" id="40348"/>
    <lineage>
        <taxon>Eukaryota</taxon>
        <taxon>Metazoa</taxon>
        <taxon>Ecdysozoa</taxon>
        <taxon>Nematoda</taxon>
        <taxon>Chromadorea</taxon>
        <taxon>Rhabditida</taxon>
        <taxon>Rhabditina</taxon>
        <taxon>Rhabditomorpha</taxon>
        <taxon>Strongyloidea</taxon>
        <taxon>Strongylidae</taxon>
        <taxon>Strongylus</taxon>
    </lineage>
</organism>
<evidence type="ECO:0000313" key="3">
    <source>
        <dbReference type="EMBL" id="VDM74294.1"/>
    </source>
</evidence>
<keyword evidence="2" id="KW-0812">Transmembrane</keyword>
<reference evidence="3 4" key="1">
    <citation type="submission" date="2018-11" db="EMBL/GenBank/DDBJ databases">
        <authorList>
            <consortium name="Pathogen Informatics"/>
        </authorList>
    </citation>
    <scope>NUCLEOTIDE SEQUENCE [LARGE SCALE GENOMIC DNA]</scope>
</reference>
<dbReference type="Proteomes" id="UP000270094">
    <property type="component" value="Unassembled WGS sequence"/>
</dbReference>
<comment type="subcellular location">
    <subcellularLocation>
        <location evidence="1">Membrane</location>
        <topology evidence="1">Multi-pass membrane protein</topology>
    </subcellularLocation>
</comment>
<dbReference type="EMBL" id="UYYB01094437">
    <property type="protein sequence ID" value="VDM74294.1"/>
    <property type="molecule type" value="Genomic_DNA"/>
</dbReference>
<dbReference type="GO" id="GO:0016020">
    <property type="term" value="C:membrane"/>
    <property type="evidence" value="ECO:0007669"/>
    <property type="project" value="UniProtKB-SubCell"/>
</dbReference>
<dbReference type="OrthoDB" id="294541at2759"/>
<dbReference type="PANTHER" id="PTHR16189">
    <property type="entry name" value="TRANSMEMBRANE PROTEIN 104-RELATED"/>
    <property type="match status" value="1"/>
</dbReference>
<keyword evidence="2" id="KW-0472">Membrane</keyword>
<gene>
    <name evidence="3" type="ORF">SVUK_LOCUS9292</name>
</gene>
<keyword evidence="2" id="KW-1133">Transmembrane helix</keyword>
<protein>
    <submittedName>
        <fullName evidence="3">Uncharacterized protein</fullName>
    </submittedName>
</protein>
<evidence type="ECO:0000256" key="2">
    <source>
        <dbReference type="SAM" id="Phobius"/>
    </source>
</evidence>
<sequence>MLSTHSTALSSDSILENEPLGVATIERSDDSKLEIKEKTEVVKSTNDPSIFEINEKIEVSQMANMFLGKIGVIICYLCMDIYLFGDLAIYSTTVPKSLMSIIW</sequence>
<dbReference type="AlphaFoldDB" id="A0A3P7J8N3"/>
<keyword evidence="4" id="KW-1185">Reference proteome</keyword>
<name>A0A3P7J8N3_STRVU</name>
<dbReference type="PANTHER" id="PTHR16189:SF0">
    <property type="entry name" value="TRANSMEMBRANE PROTEIN 104"/>
    <property type="match status" value="1"/>
</dbReference>
<accession>A0A3P7J8N3</accession>